<dbReference type="OrthoDB" id="5900874at2"/>
<dbReference type="PANTHER" id="PTHR36842:SF1">
    <property type="entry name" value="PROTEIN TOLB"/>
    <property type="match status" value="1"/>
</dbReference>
<dbReference type="InterPro" id="IPR001867">
    <property type="entry name" value="OmpR/PhoB-type_DNA-bd"/>
</dbReference>
<name>A0A099KAA6_COLPS</name>
<feature type="region of interest" description="Disordered" evidence="4">
    <location>
        <begin position="115"/>
        <end position="144"/>
    </location>
</feature>
<dbReference type="SUPFAM" id="SSF75011">
    <property type="entry name" value="3-carboxy-cis,cis-mucoante lactonizing enzyme"/>
    <property type="match status" value="1"/>
</dbReference>
<dbReference type="RefSeq" id="WP_033084652.1">
    <property type="nucleotide sequence ID" value="NZ_JQEC01000075.1"/>
</dbReference>
<dbReference type="SUPFAM" id="SSF46894">
    <property type="entry name" value="C-terminal effector domain of the bipartite response regulators"/>
    <property type="match status" value="1"/>
</dbReference>
<dbReference type="GO" id="GO:0000160">
    <property type="term" value="P:phosphorelay signal transduction system"/>
    <property type="evidence" value="ECO:0007669"/>
    <property type="project" value="InterPro"/>
</dbReference>
<dbReference type="PANTHER" id="PTHR36842">
    <property type="entry name" value="PROTEIN TOLB HOMOLOG"/>
    <property type="match status" value="1"/>
</dbReference>
<dbReference type="PATRIC" id="fig|28229.3.peg.4759"/>
<evidence type="ECO:0000256" key="3">
    <source>
        <dbReference type="PROSITE-ProRule" id="PRU01091"/>
    </source>
</evidence>
<feature type="compositionally biased region" description="Polar residues" evidence="4">
    <location>
        <begin position="115"/>
        <end position="138"/>
    </location>
</feature>
<dbReference type="Pfam" id="PF00486">
    <property type="entry name" value="Trans_reg_C"/>
    <property type="match status" value="1"/>
</dbReference>
<proteinExistence type="inferred from homology"/>
<dbReference type="CDD" id="cd00383">
    <property type="entry name" value="trans_reg_C"/>
    <property type="match status" value="1"/>
</dbReference>
<comment type="similarity">
    <text evidence="1">Belongs to the TolB family.</text>
</comment>
<evidence type="ECO:0000313" key="7">
    <source>
        <dbReference type="EMBL" id="KGJ86538.1"/>
    </source>
</evidence>
<feature type="DNA-binding region" description="OmpR/PhoB-type" evidence="3">
    <location>
        <begin position="5"/>
        <end position="105"/>
    </location>
</feature>
<protein>
    <submittedName>
        <fullName evidence="7">Transcriptional regulator, winged helix family</fullName>
    </submittedName>
</protein>
<dbReference type="SUPFAM" id="SSF82171">
    <property type="entry name" value="DPP6 N-terminal domain-like"/>
    <property type="match status" value="1"/>
</dbReference>
<dbReference type="Pfam" id="PF07676">
    <property type="entry name" value="PD40"/>
    <property type="match status" value="1"/>
</dbReference>
<keyword evidence="2 3" id="KW-0238">DNA-binding</keyword>
<dbReference type="Proteomes" id="UP000029868">
    <property type="component" value="Unassembled WGS sequence"/>
</dbReference>
<keyword evidence="5" id="KW-0812">Transmembrane</keyword>
<evidence type="ECO:0000259" key="6">
    <source>
        <dbReference type="PROSITE" id="PS51755"/>
    </source>
</evidence>
<dbReference type="GO" id="GO:0003677">
    <property type="term" value="F:DNA binding"/>
    <property type="evidence" value="ECO:0007669"/>
    <property type="project" value="UniProtKB-UniRule"/>
</dbReference>
<dbReference type="InterPro" id="IPR011659">
    <property type="entry name" value="WD40"/>
</dbReference>
<evidence type="ECO:0000256" key="1">
    <source>
        <dbReference type="ARBA" id="ARBA00009820"/>
    </source>
</evidence>
<evidence type="ECO:0000256" key="5">
    <source>
        <dbReference type="SAM" id="Phobius"/>
    </source>
</evidence>
<dbReference type="SMART" id="SM00862">
    <property type="entry name" value="Trans_reg_C"/>
    <property type="match status" value="1"/>
</dbReference>
<keyword evidence="5" id="KW-0472">Membrane</keyword>
<sequence>MLDTNKPFKLANVTINPATDEITFDGNTIEIKSMAMKVICYFAAHSEQVITRDNLREDVWQNSTASNHTINNHIYSLRQTLAKLDSQTKFFHTVTGSQSGYRLIATVSQQSQLTTAPTDEITEGSTQSSRYTAEYNHSTTDEKTDLNSTRTINKQTYVKALIASVLLSLIIVLIYVVNIPKTYQHSSVLTTQQGREQSPAISQDGEILIYSNRTSRNSTWELYASKMQAPLQVQKVFDSGDNKDNFVSISPNKRYIAFIRRKAAKGIYIADFNAKRLTASNAKLIIPLNKTNLSPAISWLDDSQFYYSAREAVSAPLRIYLYDLALDRSEQITSPPLDLFGDIGNLGDYAAMVSPNKNWLAIMRSKKNAGYQLYLYDLVNKTLVATKVESLEERLNISFSDDSKEIYFVDQQGYLSSYHLQEQTIVKLSAKQYLGYWPLKVPKSNQFIMQQDWGLSSLTTQIIKINNPILGGDGTAAVIVNNNLSIRAIAGIGDDGLIFASIKPNYQVELWKFSEGKAAKLVEFNEKPEYRYPLSLHWRKGTQSALFSINKTCRIINISNGKDSPLCPDNENLYAGRFSYDGNDIYLPGFAQGNARAVKMGGTGYPIKELPQLAQANLVHENSDGSFYYSKEVSFDIYYVNAETGQEHKIIDRTYINNRYSVNDFVVTAKGIYFMDRVAVTQNAIYFYEFASQKVIYVVKSKDNYPNIVVSQDEKSIFLIESVDNNTSLLLID</sequence>
<keyword evidence="5" id="KW-1133">Transmembrane helix</keyword>
<dbReference type="Gene3D" id="1.10.10.10">
    <property type="entry name" value="Winged helix-like DNA-binding domain superfamily/Winged helix DNA-binding domain"/>
    <property type="match status" value="1"/>
</dbReference>
<feature type="transmembrane region" description="Helical" evidence="5">
    <location>
        <begin position="157"/>
        <end position="177"/>
    </location>
</feature>
<evidence type="ECO:0000256" key="2">
    <source>
        <dbReference type="ARBA" id="ARBA00023125"/>
    </source>
</evidence>
<evidence type="ECO:0000256" key="4">
    <source>
        <dbReference type="SAM" id="MobiDB-lite"/>
    </source>
</evidence>
<dbReference type="PROSITE" id="PS51755">
    <property type="entry name" value="OMPR_PHOB"/>
    <property type="match status" value="1"/>
</dbReference>
<accession>A0A099KAA6</accession>
<organism evidence="7 8">
    <name type="scientific">Colwellia psychrerythraea</name>
    <name type="common">Vibrio psychroerythus</name>
    <dbReference type="NCBI Taxonomy" id="28229"/>
    <lineage>
        <taxon>Bacteria</taxon>
        <taxon>Pseudomonadati</taxon>
        <taxon>Pseudomonadota</taxon>
        <taxon>Gammaproteobacteria</taxon>
        <taxon>Alteromonadales</taxon>
        <taxon>Colwelliaceae</taxon>
        <taxon>Colwellia</taxon>
    </lineage>
</organism>
<dbReference type="InterPro" id="IPR036388">
    <property type="entry name" value="WH-like_DNA-bd_sf"/>
</dbReference>
<dbReference type="EMBL" id="JQEC01000075">
    <property type="protein sequence ID" value="KGJ86538.1"/>
    <property type="molecule type" value="Genomic_DNA"/>
</dbReference>
<dbReference type="InterPro" id="IPR016032">
    <property type="entry name" value="Sig_transdc_resp-reg_C-effctor"/>
</dbReference>
<feature type="domain" description="OmpR/PhoB-type" evidence="6">
    <location>
        <begin position="5"/>
        <end position="105"/>
    </location>
</feature>
<dbReference type="InterPro" id="IPR011042">
    <property type="entry name" value="6-blade_b-propeller_TolB-like"/>
</dbReference>
<reference evidence="7 8" key="1">
    <citation type="submission" date="2014-08" db="EMBL/GenBank/DDBJ databases">
        <title>Genomic and Phenotypic Diversity of Colwellia psychrerythraea strains from Disparate Marine Basins.</title>
        <authorList>
            <person name="Techtmann S.M."/>
            <person name="Stelling S.C."/>
            <person name="Utturkar S.M."/>
            <person name="Alshibli N."/>
            <person name="Harris A."/>
            <person name="Brown S.D."/>
            <person name="Hazen T.C."/>
        </authorList>
    </citation>
    <scope>NUCLEOTIDE SEQUENCE [LARGE SCALE GENOMIC DNA]</scope>
    <source>
        <strain evidence="7 8">GAB14E</strain>
    </source>
</reference>
<dbReference type="Gene3D" id="2.120.10.30">
    <property type="entry name" value="TolB, C-terminal domain"/>
    <property type="match status" value="1"/>
</dbReference>
<evidence type="ECO:0000313" key="8">
    <source>
        <dbReference type="Proteomes" id="UP000029868"/>
    </source>
</evidence>
<gene>
    <name evidence="7" type="ORF">GAB14E_0811</name>
</gene>
<comment type="caution">
    <text evidence="7">The sequence shown here is derived from an EMBL/GenBank/DDBJ whole genome shotgun (WGS) entry which is preliminary data.</text>
</comment>
<dbReference type="AlphaFoldDB" id="A0A099KAA6"/>
<dbReference type="GO" id="GO:0006355">
    <property type="term" value="P:regulation of DNA-templated transcription"/>
    <property type="evidence" value="ECO:0007669"/>
    <property type="project" value="InterPro"/>
</dbReference>